<evidence type="ECO:0000256" key="2">
    <source>
        <dbReference type="ARBA" id="ARBA00023136"/>
    </source>
</evidence>
<dbReference type="RefSeq" id="WP_316774966.1">
    <property type="nucleotide sequence ID" value="NZ_JASMWN010000004.1"/>
</dbReference>
<organism evidence="4 5">
    <name type="scientific">Sedimentitalea todarodis</name>
    <dbReference type="NCBI Taxonomy" id="1631240"/>
    <lineage>
        <taxon>Bacteria</taxon>
        <taxon>Pseudomonadati</taxon>
        <taxon>Pseudomonadota</taxon>
        <taxon>Alphaproteobacteria</taxon>
        <taxon>Rhodobacterales</taxon>
        <taxon>Paracoccaceae</taxon>
        <taxon>Sedimentitalea</taxon>
    </lineage>
</organism>
<keyword evidence="2" id="KW-0472">Membrane</keyword>
<dbReference type="InterPro" id="IPR037873">
    <property type="entry name" value="BamE-like"/>
</dbReference>
<dbReference type="Gene3D" id="3.30.1450.10">
    <property type="match status" value="1"/>
</dbReference>
<keyword evidence="1" id="KW-0732">Signal</keyword>
<evidence type="ECO:0000313" key="5">
    <source>
        <dbReference type="Proteomes" id="UP001255416"/>
    </source>
</evidence>
<dbReference type="EMBL" id="JASMWN010000004">
    <property type="protein sequence ID" value="MDU9003807.1"/>
    <property type="molecule type" value="Genomic_DNA"/>
</dbReference>
<gene>
    <name evidence="4" type="primary">bamE</name>
    <name evidence="4" type="ORF">QO231_08060</name>
</gene>
<accession>A0ABU3VCA7</accession>
<feature type="domain" description="Outer membrane protein assembly factor BamE" evidence="3">
    <location>
        <begin position="35"/>
        <end position="110"/>
    </location>
</feature>
<reference evidence="5" key="1">
    <citation type="submission" date="2023-05" db="EMBL/GenBank/DDBJ databases">
        <title>Sedimentitalea sp. nov. JM2-8.</title>
        <authorList>
            <person name="Huang J."/>
        </authorList>
    </citation>
    <scope>NUCLEOTIDE SEQUENCE [LARGE SCALE GENOMIC DNA]</scope>
    <source>
        <strain evidence="5">KHS03</strain>
    </source>
</reference>
<sequence length="156" mass="16639">MIGTASRIRPALRTAVILAVGLAIAGCTAIYRNHGYVPTEEDLAKVTVGVDTRDTVAEAVGVPSVSGVLNDSGYYYVSSRLRHYGALQPKVVERQLVAISFSQSGVVQNIERFGLEDGRVIALNRRVTESSVNDKTLLRQLLGNIGNLGPGSVVSE</sequence>
<name>A0ABU3VCA7_9RHOB</name>
<dbReference type="PROSITE" id="PS51257">
    <property type="entry name" value="PROKAR_LIPOPROTEIN"/>
    <property type="match status" value="1"/>
</dbReference>
<dbReference type="Pfam" id="PF04355">
    <property type="entry name" value="BamE"/>
    <property type="match status" value="1"/>
</dbReference>
<evidence type="ECO:0000256" key="1">
    <source>
        <dbReference type="ARBA" id="ARBA00022729"/>
    </source>
</evidence>
<protein>
    <submittedName>
        <fullName evidence="4">Outer membrane protein assembly factor BamE</fullName>
    </submittedName>
</protein>
<dbReference type="Proteomes" id="UP001255416">
    <property type="component" value="Unassembled WGS sequence"/>
</dbReference>
<proteinExistence type="predicted"/>
<dbReference type="InterPro" id="IPR007450">
    <property type="entry name" value="BamE_dom"/>
</dbReference>
<comment type="caution">
    <text evidence="4">The sequence shown here is derived from an EMBL/GenBank/DDBJ whole genome shotgun (WGS) entry which is preliminary data.</text>
</comment>
<evidence type="ECO:0000259" key="3">
    <source>
        <dbReference type="Pfam" id="PF04355"/>
    </source>
</evidence>
<keyword evidence="5" id="KW-1185">Reference proteome</keyword>
<evidence type="ECO:0000313" key="4">
    <source>
        <dbReference type="EMBL" id="MDU9003807.1"/>
    </source>
</evidence>